<accession>B1YDQ7</accession>
<dbReference type="HOGENOM" id="CLU_2420167_0_0_2"/>
<proteinExistence type="predicted"/>
<dbReference type="EMBL" id="CP001014">
    <property type="protein sequence ID" value="ACB39920.1"/>
    <property type="molecule type" value="Genomic_DNA"/>
</dbReference>
<dbReference type="Gene3D" id="1.10.10.10">
    <property type="entry name" value="Winged helix-like DNA-binding domain superfamily/Winged helix DNA-binding domain"/>
    <property type="match status" value="1"/>
</dbReference>
<dbReference type="OrthoDB" id="382117at2157"/>
<organism evidence="1 2">
    <name type="scientific">Pyrobaculum neutrophilum (strain DSM 2338 / JCM 9278 / NBRC 100436 / V24Sta)</name>
    <name type="common">Thermoproteus neutrophilus</name>
    <dbReference type="NCBI Taxonomy" id="444157"/>
    <lineage>
        <taxon>Archaea</taxon>
        <taxon>Thermoproteota</taxon>
        <taxon>Thermoprotei</taxon>
        <taxon>Thermoproteales</taxon>
        <taxon>Thermoproteaceae</taxon>
        <taxon>Pyrobaculum</taxon>
    </lineage>
</organism>
<evidence type="ECO:0000313" key="1">
    <source>
        <dbReference type="EMBL" id="ACB39920.1"/>
    </source>
</evidence>
<dbReference type="Proteomes" id="UP000001694">
    <property type="component" value="Chromosome"/>
</dbReference>
<dbReference type="RefSeq" id="WP_012350340.1">
    <property type="nucleotide sequence ID" value="NC_010525.1"/>
</dbReference>
<dbReference type="KEGG" id="tne:Tneu_0987"/>
<sequence>MERDQCSALINFMARIYGDDVKWRIIMELRRGYGYTLRELARRVGVTPKSLYKYLDELKQKGIVEIHKAGAQVTIVVLSSQHSWLKELEIN</sequence>
<dbReference type="eggNOG" id="arCOG02611">
    <property type="taxonomic scope" value="Archaea"/>
</dbReference>
<name>B1YDQ7_PYRNV</name>
<dbReference type="InterPro" id="IPR011991">
    <property type="entry name" value="ArsR-like_HTH"/>
</dbReference>
<protein>
    <submittedName>
        <fullName evidence="1">Transcriptional regulator, AsnC family</fullName>
    </submittedName>
</protein>
<dbReference type="InterPro" id="IPR036388">
    <property type="entry name" value="WH-like_DNA-bd_sf"/>
</dbReference>
<evidence type="ECO:0000313" key="2">
    <source>
        <dbReference type="Proteomes" id="UP000001694"/>
    </source>
</evidence>
<keyword evidence="2" id="KW-1185">Reference proteome</keyword>
<dbReference type="SUPFAM" id="SSF46785">
    <property type="entry name" value="Winged helix' DNA-binding domain"/>
    <property type="match status" value="1"/>
</dbReference>
<dbReference type="STRING" id="444157.Tneu_0987"/>
<dbReference type="CDD" id="cd00090">
    <property type="entry name" value="HTH_ARSR"/>
    <property type="match status" value="1"/>
</dbReference>
<dbReference type="GeneID" id="6164749"/>
<dbReference type="AlphaFoldDB" id="B1YDQ7"/>
<dbReference type="InterPro" id="IPR036390">
    <property type="entry name" value="WH_DNA-bd_sf"/>
</dbReference>
<gene>
    <name evidence="1" type="ordered locus">Tneu_0987</name>
</gene>
<reference evidence="1" key="1">
    <citation type="submission" date="2008-03" db="EMBL/GenBank/DDBJ databases">
        <title>Complete sequence of Thermoproteus neutrophilus V24Sta.</title>
        <authorList>
            <consortium name="US DOE Joint Genome Institute"/>
            <person name="Copeland A."/>
            <person name="Lucas S."/>
            <person name="Lapidus A."/>
            <person name="Glavina del Rio T."/>
            <person name="Dalin E."/>
            <person name="Tice H."/>
            <person name="Bruce D."/>
            <person name="Goodwin L."/>
            <person name="Pitluck S."/>
            <person name="Sims D."/>
            <person name="Brettin T."/>
            <person name="Detter J.C."/>
            <person name="Han C."/>
            <person name="Kuske C.R."/>
            <person name="Schmutz J."/>
            <person name="Larimer F."/>
            <person name="Land M."/>
            <person name="Hauser L."/>
            <person name="Kyrpides N."/>
            <person name="Mikhailova N."/>
            <person name="Biddle J.F."/>
            <person name="Zhang Z."/>
            <person name="Fitz-Gibbon S.T."/>
            <person name="Lowe T.M."/>
            <person name="Saltikov C."/>
            <person name="House C.H."/>
            <person name="Richardson P."/>
        </authorList>
    </citation>
    <scope>NUCLEOTIDE SEQUENCE [LARGE SCALE GENOMIC DNA]</scope>
    <source>
        <strain evidence="1">V24Sta</strain>
    </source>
</reference>
<dbReference type="Pfam" id="PF13412">
    <property type="entry name" value="HTH_24"/>
    <property type="match status" value="1"/>
</dbReference>